<dbReference type="HOGENOM" id="CLU_084466_0_0_12"/>
<gene>
    <name evidence="1" type="ordered locus">SpiGrapes_2864</name>
</gene>
<dbReference type="AlphaFoldDB" id="G8QX32"/>
<evidence type="ECO:0000313" key="2">
    <source>
        <dbReference type="Proteomes" id="UP000005632"/>
    </source>
</evidence>
<evidence type="ECO:0008006" key="3">
    <source>
        <dbReference type="Google" id="ProtNLM"/>
    </source>
</evidence>
<sequence>MKDDFKLPKETLVNKFVAKSRFYERSKLSSKLQKEFVDKVQRITWKYKLAENTLGIAKTEAVTEIQIFEIELKEQKVPKNVVKIIDKSIPYQILYRFVYEENVTYGISLKNGDNIGNYYFSDWNTNLVFDFTGIDLELVYQKLVKAFLRDEAKDKDDFDDIVSTDQKIRTLETEIVSLESSIQKEKQFNRKVELHKILLKKKTLLTDITGGSE</sequence>
<dbReference type="Pfam" id="PF14335">
    <property type="entry name" value="DUF4391"/>
    <property type="match status" value="1"/>
</dbReference>
<organism evidence="1 2">
    <name type="scientific">Sphaerochaeta pleomorpha (strain ATCC BAA-1885 / DSM 22778 / Grapes)</name>
    <dbReference type="NCBI Taxonomy" id="158190"/>
    <lineage>
        <taxon>Bacteria</taxon>
        <taxon>Pseudomonadati</taxon>
        <taxon>Spirochaetota</taxon>
        <taxon>Spirochaetia</taxon>
        <taxon>Spirochaetales</taxon>
        <taxon>Sphaerochaetaceae</taxon>
        <taxon>Sphaerochaeta</taxon>
    </lineage>
</organism>
<name>G8QX32_SPHPG</name>
<dbReference type="eggNOG" id="ENOG502ZBPR">
    <property type="taxonomic scope" value="Bacteria"/>
</dbReference>
<reference evidence="1 2" key="1">
    <citation type="submission" date="2011-11" db="EMBL/GenBank/DDBJ databases">
        <title>Complete sequence of Spirochaeta sp. grapes.</title>
        <authorList>
            <consortium name="US DOE Joint Genome Institute"/>
            <person name="Lucas S."/>
            <person name="Han J."/>
            <person name="Lapidus A."/>
            <person name="Cheng J.-F."/>
            <person name="Goodwin L."/>
            <person name="Pitluck S."/>
            <person name="Peters L."/>
            <person name="Ovchinnikova G."/>
            <person name="Munk A.C."/>
            <person name="Detter J.C."/>
            <person name="Han C."/>
            <person name="Tapia R."/>
            <person name="Land M."/>
            <person name="Hauser L."/>
            <person name="Kyrpides N."/>
            <person name="Ivanova N."/>
            <person name="Pagani I."/>
            <person name="Ritalahtilisa K."/>
            <person name="Loeffler F."/>
            <person name="Woyke T."/>
        </authorList>
    </citation>
    <scope>NUCLEOTIDE SEQUENCE [LARGE SCALE GENOMIC DNA]</scope>
    <source>
        <strain evidence="2">ATCC BAA-1885 / DSM 22778 / Grapes</strain>
    </source>
</reference>
<accession>G8QX32</accession>
<dbReference type="KEGG" id="sgp:SpiGrapes_2864"/>
<protein>
    <recommendedName>
        <fullName evidence="3">DUF4391 domain-containing protein</fullName>
    </recommendedName>
</protein>
<dbReference type="STRING" id="158190.SpiGrapes_2864"/>
<dbReference type="OrthoDB" id="9805811at2"/>
<dbReference type="EMBL" id="CP003155">
    <property type="protein sequence ID" value="AEV30617.1"/>
    <property type="molecule type" value="Genomic_DNA"/>
</dbReference>
<dbReference type="Proteomes" id="UP000005632">
    <property type="component" value="Chromosome"/>
</dbReference>
<keyword evidence="2" id="KW-1185">Reference proteome</keyword>
<proteinExistence type="predicted"/>
<dbReference type="InterPro" id="IPR025503">
    <property type="entry name" value="DUF4391"/>
</dbReference>
<evidence type="ECO:0000313" key="1">
    <source>
        <dbReference type="EMBL" id="AEV30617.1"/>
    </source>
</evidence>